<gene>
    <name evidence="8" type="ORF">CKO13_02070</name>
</gene>
<dbReference type="Gene3D" id="3.40.50.12780">
    <property type="entry name" value="N-terminal domain of ligase-like"/>
    <property type="match status" value="1"/>
</dbReference>
<evidence type="ECO:0000259" key="6">
    <source>
        <dbReference type="Pfam" id="PF00501"/>
    </source>
</evidence>
<evidence type="ECO:0000313" key="9">
    <source>
        <dbReference type="Proteomes" id="UP000738126"/>
    </source>
</evidence>
<evidence type="ECO:0000256" key="4">
    <source>
        <dbReference type="ARBA" id="ARBA00022840"/>
    </source>
</evidence>
<dbReference type="InterPro" id="IPR025110">
    <property type="entry name" value="AMP-bd_C"/>
</dbReference>
<dbReference type="RefSeq" id="WP_200256338.1">
    <property type="nucleotide sequence ID" value="NZ_NRSH01000011.1"/>
</dbReference>
<keyword evidence="3" id="KW-0547">Nucleotide-binding</keyword>
<dbReference type="PANTHER" id="PTHR24095:SF14">
    <property type="entry name" value="ACETYL-COENZYME A SYNTHETASE 1"/>
    <property type="match status" value="1"/>
</dbReference>
<accession>A0ABS1E219</accession>
<evidence type="ECO:0000256" key="3">
    <source>
        <dbReference type="ARBA" id="ARBA00022741"/>
    </source>
</evidence>
<dbReference type="Gene3D" id="3.30.300.30">
    <property type="match status" value="1"/>
</dbReference>
<dbReference type="PANTHER" id="PTHR24095">
    <property type="entry name" value="ACETYL-COENZYME A SYNTHETASE"/>
    <property type="match status" value="1"/>
</dbReference>
<dbReference type="Proteomes" id="UP000738126">
    <property type="component" value="Unassembled WGS sequence"/>
</dbReference>
<evidence type="ECO:0000256" key="2">
    <source>
        <dbReference type="ARBA" id="ARBA00022598"/>
    </source>
</evidence>
<comment type="caution">
    <text evidence="8">The sequence shown here is derived from an EMBL/GenBank/DDBJ whole genome shotgun (WGS) entry which is preliminary data.</text>
</comment>
<evidence type="ECO:0000256" key="5">
    <source>
        <dbReference type="ARBA" id="ARBA00022990"/>
    </source>
</evidence>
<evidence type="ECO:0000259" key="7">
    <source>
        <dbReference type="Pfam" id="PF13193"/>
    </source>
</evidence>
<dbReference type="Pfam" id="PF13193">
    <property type="entry name" value="AMP-binding_C"/>
    <property type="match status" value="1"/>
</dbReference>
<evidence type="ECO:0000256" key="1">
    <source>
        <dbReference type="ARBA" id="ARBA00013275"/>
    </source>
</evidence>
<evidence type="ECO:0000313" key="8">
    <source>
        <dbReference type="EMBL" id="MBK1725826.1"/>
    </source>
</evidence>
<keyword evidence="4" id="KW-0067">ATP-binding</keyword>
<dbReference type="EC" id="6.2.1.1" evidence="1"/>
<organism evidence="8 9">
    <name type="scientific">Halorhodospira neutriphila</name>
    <dbReference type="NCBI Taxonomy" id="168379"/>
    <lineage>
        <taxon>Bacteria</taxon>
        <taxon>Pseudomonadati</taxon>
        <taxon>Pseudomonadota</taxon>
        <taxon>Gammaproteobacteria</taxon>
        <taxon>Chromatiales</taxon>
        <taxon>Ectothiorhodospiraceae</taxon>
        <taxon>Halorhodospira</taxon>
    </lineage>
</organism>
<dbReference type="InterPro" id="IPR020845">
    <property type="entry name" value="AMP-binding_CS"/>
</dbReference>
<dbReference type="InterPro" id="IPR000873">
    <property type="entry name" value="AMP-dep_synth/lig_dom"/>
</dbReference>
<feature type="domain" description="AMP-binding enzyme C-terminal" evidence="7">
    <location>
        <begin position="457"/>
        <end position="535"/>
    </location>
</feature>
<keyword evidence="9" id="KW-1185">Reference proteome</keyword>
<dbReference type="InterPro" id="IPR045851">
    <property type="entry name" value="AMP-bd_C_sf"/>
</dbReference>
<proteinExistence type="predicted"/>
<reference evidence="8 9" key="1">
    <citation type="journal article" date="2020" name="Microorganisms">
        <title>Osmotic Adaptation and Compatible Solute Biosynthesis of Phototrophic Bacteria as Revealed from Genome Analyses.</title>
        <authorList>
            <person name="Imhoff J.F."/>
            <person name="Rahn T."/>
            <person name="Kunzel S."/>
            <person name="Keller A."/>
            <person name="Neulinger S.C."/>
        </authorList>
    </citation>
    <scope>NUCLEOTIDE SEQUENCE [LARGE SCALE GENOMIC DNA]</scope>
    <source>
        <strain evidence="8 9">DSM 15116</strain>
    </source>
</reference>
<sequence>MGTEHPEFSWSEVESSWLAPQPDGGLNLAYQCLDRHVTAGCGDREALIWRGAAGERRAYTYAGLLHEAERFAAALARHGVHLAERVCTLGPRRPELYIAALGTLRHGAVFAPLFSVYGPDPIRRRLELGEARVVVTTERLYQERIAPVRGALPALEHVVLIDGEAPGAESWEAFCAGEEGPAPPATGPEYPALLHFTSGTTGPPKGVLHVHRAGAAHLATGRLVLGLEAGTRYWCTADPGWVTGVSYGILAPLMCGSTVIVDEGDFDAVRWYEILEAEGVQCWFTAPTALRMLRRAGREALGGRDLGALERVFSTGEPLDPAIAEWSEAYLGCPARDAWWQSETGAIMTAQYGEEPPRPGAMGRPVPGIELMLGRVEGERVEPVTAAGETAEILIRRGWPSMFRAYLGAPERYREAFVDNWYRSGDLAQYDADGGLRFIGRIDDVIKTAGHMVGPAEVEAVLNHHPDVGECGVSGIPDPVAGQLVAAWVVPRRRFAQTAALRSALLAYARKRLGAIVAPREIYFVDELPKTPSGKILRRELTA</sequence>
<dbReference type="PROSITE" id="PS00455">
    <property type="entry name" value="AMP_BINDING"/>
    <property type="match status" value="1"/>
</dbReference>
<keyword evidence="2" id="KW-0436">Ligase</keyword>
<dbReference type="SUPFAM" id="SSF56801">
    <property type="entry name" value="Acetyl-CoA synthetase-like"/>
    <property type="match status" value="1"/>
</dbReference>
<dbReference type="EMBL" id="NRSH01000011">
    <property type="protein sequence ID" value="MBK1725826.1"/>
    <property type="molecule type" value="Genomic_DNA"/>
</dbReference>
<protein>
    <recommendedName>
        <fullName evidence="1">acetate--CoA ligase</fullName>
        <ecNumber evidence="1">6.2.1.1</ecNumber>
    </recommendedName>
</protein>
<name>A0ABS1E219_9GAMM</name>
<dbReference type="InterPro" id="IPR042099">
    <property type="entry name" value="ANL_N_sf"/>
</dbReference>
<feature type="domain" description="AMP-dependent synthetase/ligase" evidence="6">
    <location>
        <begin position="39"/>
        <end position="407"/>
    </location>
</feature>
<dbReference type="Pfam" id="PF00501">
    <property type="entry name" value="AMP-binding"/>
    <property type="match status" value="1"/>
</dbReference>
<keyword evidence="5" id="KW-0007">Acetylation</keyword>